<feature type="transmembrane region" description="Helical" evidence="9">
    <location>
        <begin position="50"/>
        <end position="69"/>
    </location>
</feature>
<feature type="transmembrane region" description="Helical" evidence="9">
    <location>
        <begin position="301"/>
        <end position="321"/>
    </location>
</feature>
<keyword evidence="12" id="KW-1185">Reference proteome</keyword>
<dbReference type="Gene3D" id="1.20.1250.20">
    <property type="entry name" value="MFS general substrate transporter like domains"/>
    <property type="match status" value="1"/>
</dbReference>
<feature type="transmembrane region" description="Helical" evidence="9">
    <location>
        <begin position="180"/>
        <end position="197"/>
    </location>
</feature>
<dbReference type="RefSeq" id="XP_043121822.1">
    <property type="nucleotide sequence ID" value="XM_043265887.1"/>
</dbReference>
<dbReference type="PANTHER" id="PTHR48022:SF46">
    <property type="entry name" value="SUGAR TRANSPORTER, PUTATIVE (AFU_ORTHOLOGUE AFUA_1G11830)-RELATED"/>
    <property type="match status" value="1"/>
</dbReference>
<evidence type="ECO:0000256" key="9">
    <source>
        <dbReference type="SAM" id="Phobius"/>
    </source>
</evidence>
<evidence type="ECO:0000256" key="2">
    <source>
        <dbReference type="ARBA" id="ARBA00010992"/>
    </source>
</evidence>
<dbReference type="InterPro" id="IPR005829">
    <property type="entry name" value="Sugar_transporter_CS"/>
</dbReference>
<feature type="transmembrane region" description="Helical" evidence="9">
    <location>
        <begin position="328"/>
        <end position="350"/>
    </location>
</feature>
<sequence length="496" mass="55888">MINKKGLYNWYVAMVAAGCMVLSGYDGSVFNSVQNSPHWMKYFDTPTGNLLGLINTTYTIGAIISGWFLGGPTADFLGRRWGMGLGCFITIIAAFIQTFAPEHKVGIFILGRVIIGIGQGMALTAGPIYIGEITPAHIRGKVMSFWQLFWSVGSFLAYWINYGTAKRSATLRNWDWKIVVLLQIIVPFLIICQLPFMPESPRWYIQKGNRIEDARRSLSRVRDNEEDIENELHSIRDAITFEKEAISVSYLALWKDKSIRKRLFLAFVVNIGQQLSGQGTLNTYSSTIYKKIWVNANTINLINALNSTCGILFTLNAVWTIDRFGRRFLFMVGAIGMATCMLLVATIGLTTPTLASGGKSEPVGVALVFLLFLFIFFYKPSWGATTWIWTSEIFSMNVRAQAMGMCSQMQNVANLVFQQFFPTFYKNCGLKSFFFFVACNVCLFIFVWFLIPETKQVTLEEMDVLFGGVNHVEIGEAMTKQETQHDEIVVHSKSTK</sequence>
<accession>A0A9P3BRG1</accession>
<dbReference type="InterPro" id="IPR020846">
    <property type="entry name" value="MFS_dom"/>
</dbReference>
<dbReference type="PANTHER" id="PTHR48022">
    <property type="entry name" value="PLASTIDIC GLUCOSE TRANSPORTER 4"/>
    <property type="match status" value="1"/>
</dbReference>
<dbReference type="PRINTS" id="PR00171">
    <property type="entry name" value="SUGRTRNSPORT"/>
</dbReference>
<dbReference type="GO" id="GO:0005351">
    <property type="term" value="F:carbohydrate:proton symporter activity"/>
    <property type="evidence" value="ECO:0007669"/>
    <property type="project" value="TreeGrafter"/>
</dbReference>
<organism evidence="11 12">
    <name type="scientific">Aspergillus viridinutans</name>
    <dbReference type="NCBI Taxonomy" id="75553"/>
    <lineage>
        <taxon>Eukaryota</taxon>
        <taxon>Fungi</taxon>
        <taxon>Dikarya</taxon>
        <taxon>Ascomycota</taxon>
        <taxon>Pezizomycotina</taxon>
        <taxon>Eurotiomycetes</taxon>
        <taxon>Eurotiomycetidae</taxon>
        <taxon>Eurotiales</taxon>
        <taxon>Aspergillaceae</taxon>
        <taxon>Aspergillus</taxon>
        <taxon>Aspergillus subgen. Fumigati</taxon>
    </lineage>
</organism>
<evidence type="ECO:0000256" key="1">
    <source>
        <dbReference type="ARBA" id="ARBA00004141"/>
    </source>
</evidence>
<keyword evidence="3 7" id="KW-0813">Transport</keyword>
<dbReference type="FunFam" id="1.20.1250.20:FF:000134">
    <property type="entry name" value="MFS sugar transporter protein"/>
    <property type="match status" value="1"/>
</dbReference>
<reference evidence="11 12" key="1">
    <citation type="submission" date="2021-02" db="EMBL/GenBank/DDBJ databases">
        <title>Pan-genome distribution and transcriptional activeness of fungal secondary metabolism genes in Aspergillus section Fumigati.</title>
        <authorList>
            <person name="Takahashi H."/>
            <person name="Umemura M."/>
            <person name="Ninomiya A."/>
            <person name="Kusuya Y."/>
            <person name="Urayama S."/>
            <person name="Shimizu M."/>
            <person name="Watanabe A."/>
            <person name="Kamei K."/>
            <person name="Yaguchi T."/>
            <person name="Hagiwara D."/>
        </authorList>
    </citation>
    <scope>NUCLEOTIDE SEQUENCE [LARGE SCALE GENOMIC DNA]</scope>
    <source>
        <strain evidence="11 12">IFM 47045</strain>
    </source>
</reference>
<feature type="transmembrane region" description="Helical" evidence="9">
    <location>
        <begin position="433"/>
        <end position="451"/>
    </location>
</feature>
<dbReference type="GO" id="GO:0016020">
    <property type="term" value="C:membrane"/>
    <property type="evidence" value="ECO:0007669"/>
    <property type="project" value="UniProtKB-SubCell"/>
</dbReference>
<dbReference type="PROSITE" id="PS00216">
    <property type="entry name" value="SUGAR_TRANSPORT_1"/>
    <property type="match status" value="2"/>
</dbReference>
<dbReference type="Pfam" id="PF00083">
    <property type="entry name" value="Sugar_tr"/>
    <property type="match status" value="1"/>
</dbReference>
<dbReference type="InterPro" id="IPR036259">
    <property type="entry name" value="MFS_trans_sf"/>
</dbReference>
<dbReference type="GeneID" id="66928735"/>
<dbReference type="InterPro" id="IPR005828">
    <property type="entry name" value="MFS_sugar_transport-like"/>
</dbReference>
<dbReference type="PROSITE" id="PS00217">
    <property type="entry name" value="SUGAR_TRANSPORT_2"/>
    <property type="match status" value="1"/>
</dbReference>
<dbReference type="PROSITE" id="PS50850">
    <property type="entry name" value="MFS"/>
    <property type="match status" value="1"/>
</dbReference>
<keyword evidence="6 9" id="KW-0472">Membrane</keyword>
<dbReference type="AlphaFoldDB" id="A0A9P3BRG1"/>
<name>A0A9P3BRG1_ASPVI</name>
<evidence type="ECO:0000313" key="11">
    <source>
        <dbReference type="EMBL" id="GIJ98635.1"/>
    </source>
</evidence>
<dbReference type="InterPro" id="IPR050360">
    <property type="entry name" value="MFS_Sugar_Transporters"/>
</dbReference>
<feature type="transmembrane region" description="Helical" evidence="9">
    <location>
        <begin position="142"/>
        <end position="160"/>
    </location>
</feature>
<proteinExistence type="inferred from homology"/>
<feature type="transmembrane region" description="Helical" evidence="9">
    <location>
        <begin position="81"/>
        <end position="100"/>
    </location>
</feature>
<dbReference type="EMBL" id="BOPL01000001">
    <property type="protein sequence ID" value="GIJ98635.1"/>
    <property type="molecule type" value="Genomic_DNA"/>
</dbReference>
<gene>
    <name evidence="11" type="ORF">Aspvir_000753</name>
</gene>
<feature type="domain" description="Major facilitator superfamily (MFS) profile" evidence="10">
    <location>
        <begin position="12"/>
        <end position="455"/>
    </location>
</feature>
<dbReference type="OrthoDB" id="6612291at2759"/>
<feature type="coiled-coil region" evidence="8">
    <location>
        <begin position="211"/>
        <end position="238"/>
    </location>
</feature>
<evidence type="ECO:0000256" key="6">
    <source>
        <dbReference type="ARBA" id="ARBA00023136"/>
    </source>
</evidence>
<evidence type="ECO:0000259" key="10">
    <source>
        <dbReference type="PROSITE" id="PS50850"/>
    </source>
</evidence>
<comment type="caution">
    <text evidence="11">The sequence shown here is derived from an EMBL/GenBank/DDBJ whole genome shotgun (WGS) entry which is preliminary data.</text>
</comment>
<keyword evidence="8" id="KW-0175">Coiled coil</keyword>
<protein>
    <recommendedName>
        <fullName evidence="10">Major facilitator superfamily (MFS) profile domain-containing protein</fullName>
    </recommendedName>
</protein>
<dbReference type="PROSITE" id="PS51257">
    <property type="entry name" value="PROKAR_LIPOPROTEIN"/>
    <property type="match status" value="1"/>
</dbReference>
<comment type="similarity">
    <text evidence="2 7">Belongs to the major facilitator superfamily. Sugar transporter (TC 2.A.1.1) family.</text>
</comment>
<evidence type="ECO:0000256" key="7">
    <source>
        <dbReference type="RuleBase" id="RU003346"/>
    </source>
</evidence>
<dbReference type="NCBIfam" id="TIGR00879">
    <property type="entry name" value="SP"/>
    <property type="match status" value="1"/>
</dbReference>
<dbReference type="SUPFAM" id="SSF103473">
    <property type="entry name" value="MFS general substrate transporter"/>
    <property type="match status" value="1"/>
</dbReference>
<feature type="transmembrane region" description="Helical" evidence="9">
    <location>
        <begin position="362"/>
        <end position="378"/>
    </location>
</feature>
<keyword evidence="4 9" id="KW-0812">Transmembrane</keyword>
<evidence type="ECO:0000256" key="3">
    <source>
        <dbReference type="ARBA" id="ARBA00022448"/>
    </source>
</evidence>
<dbReference type="Proteomes" id="UP000710440">
    <property type="component" value="Unassembled WGS sequence"/>
</dbReference>
<evidence type="ECO:0000256" key="8">
    <source>
        <dbReference type="SAM" id="Coils"/>
    </source>
</evidence>
<evidence type="ECO:0000256" key="5">
    <source>
        <dbReference type="ARBA" id="ARBA00022989"/>
    </source>
</evidence>
<feature type="transmembrane region" description="Helical" evidence="9">
    <location>
        <begin position="7"/>
        <end position="30"/>
    </location>
</feature>
<keyword evidence="5 9" id="KW-1133">Transmembrane helix</keyword>
<evidence type="ECO:0000313" key="12">
    <source>
        <dbReference type="Proteomes" id="UP000710440"/>
    </source>
</evidence>
<evidence type="ECO:0000256" key="4">
    <source>
        <dbReference type="ARBA" id="ARBA00022692"/>
    </source>
</evidence>
<dbReference type="InterPro" id="IPR003663">
    <property type="entry name" value="Sugar/inositol_transpt"/>
</dbReference>
<comment type="subcellular location">
    <subcellularLocation>
        <location evidence="1">Membrane</location>
        <topology evidence="1">Multi-pass membrane protein</topology>
    </subcellularLocation>
</comment>